<reference evidence="2" key="1">
    <citation type="submission" date="2014-11" db="EMBL/GenBank/DDBJ databases">
        <authorList>
            <person name="Amaro Gonzalez C."/>
        </authorList>
    </citation>
    <scope>NUCLEOTIDE SEQUENCE</scope>
</reference>
<name>A0A0E9VGC9_ANGAN</name>
<organism evidence="2">
    <name type="scientific">Anguilla anguilla</name>
    <name type="common">European freshwater eel</name>
    <name type="synonym">Muraena anguilla</name>
    <dbReference type="NCBI Taxonomy" id="7936"/>
    <lineage>
        <taxon>Eukaryota</taxon>
        <taxon>Metazoa</taxon>
        <taxon>Chordata</taxon>
        <taxon>Craniata</taxon>
        <taxon>Vertebrata</taxon>
        <taxon>Euteleostomi</taxon>
        <taxon>Actinopterygii</taxon>
        <taxon>Neopterygii</taxon>
        <taxon>Teleostei</taxon>
        <taxon>Anguilliformes</taxon>
        <taxon>Anguillidae</taxon>
        <taxon>Anguilla</taxon>
    </lineage>
</organism>
<feature type="region of interest" description="Disordered" evidence="1">
    <location>
        <begin position="1"/>
        <end position="20"/>
    </location>
</feature>
<evidence type="ECO:0000256" key="1">
    <source>
        <dbReference type="SAM" id="MobiDB-lite"/>
    </source>
</evidence>
<reference evidence="2" key="2">
    <citation type="journal article" date="2015" name="Fish Shellfish Immunol.">
        <title>Early steps in the European eel (Anguilla anguilla)-Vibrio vulnificus interaction in the gills: Role of the RtxA13 toxin.</title>
        <authorList>
            <person name="Callol A."/>
            <person name="Pajuelo D."/>
            <person name="Ebbesson L."/>
            <person name="Teles M."/>
            <person name="MacKenzie S."/>
            <person name="Amaro C."/>
        </authorList>
    </citation>
    <scope>NUCLEOTIDE SEQUENCE</scope>
</reference>
<protein>
    <submittedName>
        <fullName evidence="2">Uncharacterized protein</fullName>
    </submittedName>
</protein>
<dbReference type="EMBL" id="GBXM01032092">
    <property type="protein sequence ID" value="JAH76485.1"/>
    <property type="molecule type" value="Transcribed_RNA"/>
</dbReference>
<accession>A0A0E9VGC9</accession>
<dbReference type="AlphaFoldDB" id="A0A0E9VGC9"/>
<proteinExistence type="predicted"/>
<sequence>MGLHVTPKMCCEGSEPSKSP</sequence>
<evidence type="ECO:0000313" key="2">
    <source>
        <dbReference type="EMBL" id="JAH76485.1"/>
    </source>
</evidence>